<dbReference type="Gene3D" id="3.30.565.10">
    <property type="entry name" value="Histidine kinase-like ATPase, C-terminal domain"/>
    <property type="match status" value="1"/>
</dbReference>
<dbReference type="InterPro" id="IPR033479">
    <property type="entry name" value="dCache_1"/>
</dbReference>
<feature type="transmembrane region" description="Helical" evidence="13">
    <location>
        <begin position="296"/>
        <end position="315"/>
    </location>
</feature>
<dbReference type="Proteomes" id="UP001342418">
    <property type="component" value="Chromosome"/>
</dbReference>
<protein>
    <recommendedName>
        <fullName evidence="3">histidine kinase</fullName>
        <ecNumber evidence="3">2.7.13.3</ecNumber>
    </recommendedName>
</protein>
<keyword evidence="11 13" id="KW-1133">Transmembrane helix</keyword>
<dbReference type="EC" id="2.7.13.3" evidence="3"/>
<dbReference type="Pfam" id="PF02743">
    <property type="entry name" value="dCache_1"/>
    <property type="match status" value="1"/>
</dbReference>
<accession>A0ABY5MIF3</accession>
<evidence type="ECO:0000256" key="10">
    <source>
        <dbReference type="ARBA" id="ARBA00022840"/>
    </source>
</evidence>
<proteinExistence type="predicted"/>
<dbReference type="GO" id="GO:0004673">
    <property type="term" value="F:protein histidine kinase activity"/>
    <property type="evidence" value="ECO:0007669"/>
    <property type="project" value="UniProtKB-EC"/>
</dbReference>
<keyword evidence="5" id="KW-0597">Phosphoprotein</keyword>
<keyword evidence="4" id="KW-1003">Cell membrane</keyword>
<evidence type="ECO:0000256" key="8">
    <source>
        <dbReference type="ARBA" id="ARBA00022741"/>
    </source>
</evidence>
<evidence type="ECO:0000256" key="2">
    <source>
        <dbReference type="ARBA" id="ARBA00004651"/>
    </source>
</evidence>
<keyword evidence="9 15" id="KW-0418">Kinase</keyword>
<evidence type="ECO:0000256" key="12">
    <source>
        <dbReference type="ARBA" id="ARBA00023136"/>
    </source>
</evidence>
<dbReference type="Gene3D" id="3.30.450.20">
    <property type="entry name" value="PAS domain"/>
    <property type="match status" value="1"/>
</dbReference>
<keyword evidence="6 15" id="KW-0808">Transferase</keyword>
<feature type="transmembrane region" description="Helical" evidence="13">
    <location>
        <begin position="25"/>
        <end position="50"/>
    </location>
</feature>
<dbReference type="EMBL" id="CP030941">
    <property type="protein sequence ID" value="UUP17779.1"/>
    <property type="molecule type" value="Genomic_DNA"/>
</dbReference>
<evidence type="ECO:0000313" key="15">
    <source>
        <dbReference type="EMBL" id="UUP17779.1"/>
    </source>
</evidence>
<dbReference type="InterPro" id="IPR011102">
    <property type="entry name" value="Sig_transdc_His_kinase_HWE"/>
</dbReference>
<evidence type="ECO:0000256" key="3">
    <source>
        <dbReference type="ARBA" id="ARBA00012438"/>
    </source>
</evidence>
<keyword evidence="7 13" id="KW-0812">Transmembrane</keyword>
<gene>
    <name evidence="15" type="ORF">NTH_02254</name>
</gene>
<name>A0ABY5MIF3_9HYPH</name>
<keyword evidence="16" id="KW-1185">Reference proteome</keyword>
<evidence type="ECO:0000256" key="5">
    <source>
        <dbReference type="ARBA" id="ARBA00022553"/>
    </source>
</evidence>
<comment type="catalytic activity">
    <reaction evidence="1">
        <text>ATP + protein L-histidine = ADP + protein N-phospho-L-histidine.</text>
        <dbReference type="EC" id="2.7.13.3"/>
    </reaction>
</comment>
<evidence type="ECO:0000256" key="11">
    <source>
        <dbReference type="ARBA" id="ARBA00022989"/>
    </source>
</evidence>
<evidence type="ECO:0000256" key="1">
    <source>
        <dbReference type="ARBA" id="ARBA00000085"/>
    </source>
</evidence>
<evidence type="ECO:0000256" key="7">
    <source>
        <dbReference type="ARBA" id="ARBA00022692"/>
    </source>
</evidence>
<comment type="subcellular location">
    <subcellularLocation>
        <location evidence="2">Cell membrane</location>
        <topology evidence="2">Multi-pass membrane protein</topology>
    </subcellularLocation>
</comment>
<evidence type="ECO:0000313" key="16">
    <source>
        <dbReference type="Proteomes" id="UP001342418"/>
    </source>
</evidence>
<dbReference type="RefSeq" id="WP_338530076.1">
    <property type="nucleotide sequence ID" value="NZ_CP030941.1"/>
</dbReference>
<evidence type="ECO:0000259" key="14">
    <source>
        <dbReference type="SMART" id="SM00911"/>
    </source>
</evidence>
<keyword evidence="10" id="KW-0067">ATP-binding</keyword>
<dbReference type="SMART" id="SM00911">
    <property type="entry name" value="HWE_HK"/>
    <property type="match status" value="1"/>
</dbReference>
<evidence type="ECO:0000256" key="6">
    <source>
        <dbReference type="ARBA" id="ARBA00022679"/>
    </source>
</evidence>
<keyword evidence="8" id="KW-0547">Nucleotide-binding</keyword>
<dbReference type="PANTHER" id="PTHR41523:SF7">
    <property type="entry name" value="HISTIDINE KINASE"/>
    <property type="match status" value="1"/>
</dbReference>
<evidence type="ECO:0000256" key="4">
    <source>
        <dbReference type="ARBA" id="ARBA00022475"/>
    </source>
</evidence>
<evidence type="ECO:0000256" key="13">
    <source>
        <dbReference type="SAM" id="Phobius"/>
    </source>
</evidence>
<dbReference type="Pfam" id="PF07536">
    <property type="entry name" value="HWE_HK"/>
    <property type="match status" value="1"/>
</dbReference>
<dbReference type="PANTHER" id="PTHR41523">
    <property type="entry name" value="TWO-COMPONENT SYSTEM SENSOR PROTEIN"/>
    <property type="match status" value="1"/>
</dbReference>
<dbReference type="InterPro" id="IPR036890">
    <property type="entry name" value="HATPase_C_sf"/>
</dbReference>
<keyword evidence="12 13" id="KW-0472">Membrane</keyword>
<evidence type="ECO:0000256" key="9">
    <source>
        <dbReference type="ARBA" id="ARBA00022777"/>
    </source>
</evidence>
<sequence>MQKQKNEPDKVAPVGRWSIRRISPLPIGFCLFLLIAATIVPAIAISAILLKRNDEAQREVVNTLAEAMAGSIAEAVDREISGMMTTLRVLSTTPSLANDEFGDFYERAKSALSGTGSYLILLDENMRQILNTRVPYGTPLGPTSDPDSAQAALQARAATISDVFFGKTSQKWVFNVIVPYLSETGPPRLLIMTRNAESLADTLSQQLLRGGWNATLLDREGTVIASSFMSSHVGKPFFLNLSEPDGEGTAVAARDPVTEEEYVAVVDESNYSGWKVVVWASSASVEQPMRHSLRMLVVGSLIIIAIGTGAAWILGRQIAKPVRRLARDARRLGAGEPVEAMDYPIAEVTTVSYALAQASVDRKKAENDIRLLMREVAHRAKNQLTVVASMAKQTARSARSLAAFQDAFQKRVYGLARSTDLLIAGGAGGVELRELLLIQIEPFRPEAEKRLEVSGPPFRLSNQAAQTIGLAIHELATNASKYGAFATSTGRLVLSWHREGDMLVITWREHVPRLRRRPVKRGFGTEIIERMVGGTLDAEISRVFHRDGLECVFRIPIERLVPERAPAAPVHY</sequence>
<organism evidence="15 16">
    <name type="scientific">Nitratireductor thuwali</name>
    <dbReference type="NCBI Taxonomy" id="2267699"/>
    <lineage>
        <taxon>Bacteria</taxon>
        <taxon>Pseudomonadati</taxon>
        <taxon>Pseudomonadota</taxon>
        <taxon>Alphaproteobacteria</taxon>
        <taxon>Hyphomicrobiales</taxon>
        <taxon>Phyllobacteriaceae</taxon>
        <taxon>Nitratireductor</taxon>
    </lineage>
</organism>
<feature type="domain" description="Signal transduction histidine kinase HWE region" evidence="14">
    <location>
        <begin position="375"/>
        <end position="457"/>
    </location>
</feature>
<dbReference type="Gene3D" id="6.10.340.10">
    <property type="match status" value="1"/>
</dbReference>
<reference evidence="15 16" key="1">
    <citation type="submission" date="2018-07" db="EMBL/GenBank/DDBJ databases">
        <title>Genome sequence of Nitratireductor thuwali#1536.</title>
        <authorList>
            <person name="Michoud G."/>
            <person name="Merlino G."/>
            <person name="Sefrji F.O."/>
            <person name="Daffonchio D."/>
        </authorList>
    </citation>
    <scope>NUCLEOTIDE SEQUENCE [LARGE SCALE GENOMIC DNA]</scope>
    <source>
        <strain evidence="16">Nit1536</strain>
    </source>
</reference>